<evidence type="ECO:0000256" key="1">
    <source>
        <dbReference type="SAM" id="Phobius"/>
    </source>
</evidence>
<feature type="chain" id="PRO_5036227149" evidence="2">
    <location>
        <begin position="19"/>
        <end position="253"/>
    </location>
</feature>
<keyword evidence="1" id="KW-0812">Transmembrane</keyword>
<keyword evidence="2" id="KW-0732">Signal</keyword>
<keyword evidence="1" id="KW-1133">Transmembrane helix</keyword>
<keyword evidence="1" id="KW-0472">Membrane</keyword>
<protein>
    <submittedName>
        <fullName evidence="3">Uncharacterized protein</fullName>
    </submittedName>
</protein>
<evidence type="ECO:0000256" key="2">
    <source>
        <dbReference type="SAM" id="SignalP"/>
    </source>
</evidence>
<organism evidence="3 5">
    <name type="scientific">Rotaria sordida</name>
    <dbReference type="NCBI Taxonomy" id="392033"/>
    <lineage>
        <taxon>Eukaryota</taxon>
        <taxon>Metazoa</taxon>
        <taxon>Spiralia</taxon>
        <taxon>Gnathifera</taxon>
        <taxon>Rotifera</taxon>
        <taxon>Eurotatoria</taxon>
        <taxon>Bdelloidea</taxon>
        <taxon>Philodinida</taxon>
        <taxon>Philodinidae</taxon>
        <taxon>Rotaria</taxon>
    </lineage>
</organism>
<proteinExistence type="predicted"/>
<keyword evidence="6" id="KW-1185">Reference proteome</keyword>
<evidence type="ECO:0000313" key="3">
    <source>
        <dbReference type="EMBL" id="CAF1291917.1"/>
    </source>
</evidence>
<dbReference type="EMBL" id="CAJNOH010002414">
    <property type="protein sequence ID" value="CAF1291917.1"/>
    <property type="molecule type" value="Genomic_DNA"/>
</dbReference>
<evidence type="ECO:0000313" key="5">
    <source>
        <dbReference type="Proteomes" id="UP000663854"/>
    </source>
</evidence>
<dbReference type="Proteomes" id="UP000663870">
    <property type="component" value="Unassembled WGS sequence"/>
</dbReference>
<feature type="signal peptide" evidence="2">
    <location>
        <begin position="1"/>
        <end position="18"/>
    </location>
</feature>
<dbReference type="AlphaFoldDB" id="A0A815D3G0"/>
<name>A0A815D3G0_9BILA</name>
<comment type="caution">
    <text evidence="3">The sequence shown here is derived from an EMBL/GenBank/DDBJ whole genome shotgun (WGS) entry which is preliminary data.</text>
</comment>
<feature type="transmembrane region" description="Helical" evidence="1">
    <location>
        <begin position="135"/>
        <end position="159"/>
    </location>
</feature>
<reference evidence="3" key="1">
    <citation type="submission" date="2021-02" db="EMBL/GenBank/DDBJ databases">
        <authorList>
            <person name="Nowell W R."/>
        </authorList>
    </citation>
    <scope>NUCLEOTIDE SEQUENCE</scope>
</reference>
<evidence type="ECO:0000313" key="6">
    <source>
        <dbReference type="Proteomes" id="UP000663870"/>
    </source>
</evidence>
<sequence>MNLLFTVYLLSIPIQIFGINKDIIRNPFDLRARLHGSHTATVQFEIEQNSNQRLCQMYNFTIRYNHQDVYSMSEQNLTCERNSLELKDLTVGDYEICAIICSEYLKQDYLYDRVLNKTNTLKPITACINIHVKRAYLLILTIYLLIFMILALAHINYSLRKREFHARVRRTYIEFENSLQQWRTYQKQSMPSHGRQSSHTLHDFLTSSTSPIEHSTALLSHLVTDELELSYSNISHLEIPNETEKTVDIPENI</sequence>
<dbReference type="EMBL" id="CAJNOL010003583">
    <property type="protein sequence ID" value="CAF1567828.1"/>
    <property type="molecule type" value="Genomic_DNA"/>
</dbReference>
<evidence type="ECO:0000313" key="4">
    <source>
        <dbReference type="EMBL" id="CAF1567828.1"/>
    </source>
</evidence>
<gene>
    <name evidence="4" type="ORF">JXQ802_LOCUS44911</name>
    <name evidence="3" type="ORF">PYM288_LOCUS29440</name>
</gene>
<dbReference type="Proteomes" id="UP000663854">
    <property type="component" value="Unassembled WGS sequence"/>
</dbReference>
<accession>A0A815D3G0</accession>